<sequence length="59" mass="6294">MNPGDLARVQKRAEEGLSPGDVEKQLADILGEETTSLAGEADQLTRAHAVLHRALQDNG</sequence>
<protein>
    <submittedName>
        <fullName evidence="2">Uncharacterized protein</fullName>
    </submittedName>
</protein>
<keyword evidence="3" id="KW-1185">Reference proteome</keyword>
<dbReference type="Proteomes" id="UP000425178">
    <property type="component" value="Chromosome"/>
</dbReference>
<evidence type="ECO:0000256" key="1">
    <source>
        <dbReference type="SAM" id="MobiDB-lite"/>
    </source>
</evidence>
<feature type="compositionally biased region" description="Basic and acidic residues" evidence="1">
    <location>
        <begin position="11"/>
        <end position="22"/>
    </location>
</feature>
<accession>A0A6B8VN16</accession>
<organism evidence="2 3">
    <name type="scientific">Corynebacterium comes</name>
    <dbReference type="NCBI Taxonomy" id="2675218"/>
    <lineage>
        <taxon>Bacteria</taxon>
        <taxon>Bacillati</taxon>
        <taxon>Actinomycetota</taxon>
        <taxon>Actinomycetes</taxon>
        <taxon>Mycobacteriales</taxon>
        <taxon>Corynebacteriaceae</taxon>
        <taxon>Corynebacterium</taxon>
    </lineage>
</organism>
<evidence type="ECO:0000313" key="2">
    <source>
        <dbReference type="EMBL" id="QGU04519.1"/>
    </source>
</evidence>
<dbReference type="AlphaFoldDB" id="A0A6B8VN16"/>
<evidence type="ECO:0000313" key="3">
    <source>
        <dbReference type="Proteomes" id="UP000425178"/>
    </source>
</evidence>
<reference evidence="2 3" key="1">
    <citation type="journal article" date="2021" name="Int. J. Syst. Evol. Microbiol.">
        <title>Classification of three corynebacterial strains isolated from a small paddock in North Rhine-Westphalia: proposal of &lt;i&gt;Corynebacterium kalinowskii&lt;/i&gt; sp. nov., &lt;i&gt;Corynebacterium comes&lt;/i&gt; sp. nov. and &lt;i&gt;Corynebacterium occultum&lt;/i&gt; sp. nov.</title>
        <authorList>
            <person name="Schaffert L."/>
            <person name="Ruwe M."/>
            <person name="Milse J."/>
            <person name="Hanuschka K."/>
            <person name="Ortseifen V."/>
            <person name="Droste J."/>
            <person name="Brandt D."/>
            <person name="Schl L."/>
            <person name="Kutter Y."/>
            <person name="Vinke S."/>
            <person name="Vieh P."/>
            <person name="Jacob L."/>
            <person name="L N.C."/>
            <person name="Schulte-Berndt E."/>
            <person name="Hain C."/>
            <person name="Linder M."/>
            <person name="Schmidt P."/>
            <person name="Wollenschl L."/>
            <person name="Luttermann T."/>
            <person name="Thieme E."/>
            <person name="Hassa J."/>
            <person name="Haak M."/>
            <person name="Wittchen M."/>
            <person name="Mentz A."/>
            <person name="Persicke M."/>
            <person name="Busche T."/>
            <person name="R C."/>
        </authorList>
    </citation>
    <scope>NUCLEOTIDE SEQUENCE [LARGE SCALE GENOMIC DNA]</scope>
    <source>
        <strain evidence="2 3">2019</strain>
    </source>
</reference>
<proteinExistence type="predicted"/>
<name>A0A6B8VN16_9CORY</name>
<feature type="region of interest" description="Disordered" evidence="1">
    <location>
        <begin position="1"/>
        <end position="22"/>
    </location>
</feature>
<gene>
    <name evidence="2" type="ORF">CETAM_06280</name>
</gene>
<dbReference type="KEGG" id="ccoe:CETAM_06280"/>
<dbReference type="EMBL" id="CP046453">
    <property type="protein sequence ID" value="QGU04519.1"/>
    <property type="molecule type" value="Genomic_DNA"/>
</dbReference>